<dbReference type="EMBL" id="SMKX01000060">
    <property type="protein sequence ID" value="TDD58017.1"/>
    <property type="molecule type" value="Genomic_DNA"/>
</dbReference>
<comment type="caution">
    <text evidence="3">The sequence shown here is derived from an EMBL/GenBank/DDBJ whole genome shotgun (WGS) entry which is preliminary data.</text>
</comment>
<feature type="compositionally biased region" description="Acidic residues" evidence="1">
    <location>
        <begin position="446"/>
        <end position="459"/>
    </location>
</feature>
<evidence type="ECO:0000313" key="3">
    <source>
        <dbReference type="EMBL" id="TDD58017.1"/>
    </source>
</evidence>
<sequence>MRRVTHVRVEGLFGHLRHDIPISASAPTILTGPNGAGKTHVLMLLRAALIVDLKTLFKLPYTEFEVQFSDNHQLQIRRAIVKDEPELEIAALKGGKADGRAAKVRAVDFEEPDLPRHIIPLPDGRLYDSRIERTLSAETAQRRYGPLIITPRRRFNNYPAIVRMISENAPILIDTKRLDAALPGHLQSDIEGFHSNPTERALASSSIGRYIGQIRIQVTEARRASVQATQSADLSFAARALAAASDRIKEDPLHQRYDAIVDRYEDLARNGLAIGEAPLSFPEKTTPTVRRILNVFLDDWERRLKPLLPVNEKIKTLRDILDTKLAKSGKRTAMAARGQLVFQSFATGQRVRVANLSSGEQHLVALFTLLLFTANGDSLVLIDEPEISMHAAWKHAFLDDISRVALLTDLQIIVATHSTAIINGRWDLTQELGFSDGPYEFHGEETADDTSLDPDELLA</sequence>
<evidence type="ECO:0000313" key="4">
    <source>
        <dbReference type="Proteomes" id="UP000295124"/>
    </source>
</evidence>
<dbReference type="RefSeq" id="WP_132169884.1">
    <property type="nucleotide sequence ID" value="NZ_SMKX01000060.1"/>
</dbReference>
<keyword evidence="4" id="KW-1185">Reference proteome</keyword>
<dbReference type="InterPro" id="IPR027417">
    <property type="entry name" value="P-loop_NTPase"/>
</dbReference>
<dbReference type="InterPro" id="IPR003959">
    <property type="entry name" value="ATPase_AAA_core"/>
</dbReference>
<dbReference type="AlphaFoldDB" id="A0A4V2YPI1"/>
<dbReference type="Gene3D" id="3.40.50.300">
    <property type="entry name" value="P-loop containing nucleotide triphosphate hydrolases"/>
    <property type="match status" value="1"/>
</dbReference>
<name>A0A4V2YPI1_9ACTN</name>
<evidence type="ECO:0000259" key="2">
    <source>
        <dbReference type="Pfam" id="PF13304"/>
    </source>
</evidence>
<proteinExistence type="predicted"/>
<dbReference type="PANTHER" id="PTHR43581:SF2">
    <property type="entry name" value="EXCINUCLEASE ATPASE SUBUNIT"/>
    <property type="match status" value="1"/>
</dbReference>
<dbReference type="OrthoDB" id="3237462at2"/>
<evidence type="ECO:0000256" key="1">
    <source>
        <dbReference type="SAM" id="MobiDB-lite"/>
    </source>
</evidence>
<dbReference type="Pfam" id="PF13304">
    <property type="entry name" value="AAA_21"/>
    <property type="match status" value="1"/>
</dbReference>
<dbReference type="Proteomes" id="UP000295124">
    <property type="component" value="Unassembled WGS sequence"/>
</dbReference>
<gene>
    <name evidence="3" type="ORF">E1263_20895</name>
</gene>
<feature type="region of interest" description="Disordered" evidence="1">
    <location>
        <begin position="439"/>
        <end position="459"/>
    </location>
</feature>
<dbReference type="GO" id="GO:0005524">
    <property type="term" value="F:ATP binding"/>
    <property type="evidence" value="ECO:0007669"/>
    <property type="project" value="InterPro"/>
</dbReference>
<dbReference type="GO" id="GO:0016887">
    <property type="term" value="F:ATP hydrolysis activity"/>
    <property type="evidence" value="ECO:0007669"/>
    <property type="project" value="InterPro"/>
</dbReference>
<accession>A0A4V2YPI1</accession>
<dbReference type="SUPFAM" id="SSF52540">
    <property type="entry name" value="P-loop containing nucleoside triphosphate hydrolases"/>
    <property type="match status" value="1"/>
</dbReference>
<dbReference type="InterPro" id="IPR051396">
    <property type="entry name" value="Bact_Antivir_Def_Nuclease"/>
</dbReference>
<organism evidence="3 4">
    <name type="scientific">Kribbella antibiotica</name>
    <dbReference type="NCBI Taxonomy" id="190195"/>
    <lineage>
        <taxon>Bacteria</taxon>
        <taxon>Bacillati</taxon>
        <taxon>Actinomycetota</taxon>
        <taxon>Actinomycetes</taxon>
        <taxon>Propionibacteriales</taxon>
        <taxon>Kribbellaceae</taxon>
        <taxon>Kribbella</taxon>
    </lineage>
</organism>
<protein>
    <recommendedName>
        <fullName evidence="2">ATPase AAA-type core domain-containing protein</fullName>
    </recommendedName>
</protein>
<feature type="domain" description="ATPase AAA-type core" evidence="2">
    <location>
        <begin position="242"/>
        <end position="423"/>
    </location>
</feature>
<reference evidence="3 4" key="1">
    <citation type="submission" date="2019-03" db="EMBL/GenBank/DDBJ databases">
        <title>Draft genome sequences of novel Actinobacteria.</title>
        <authorList>
            <person name="Sahin N."/>
            <person name="Ay H."/>
            <person name="Saygin H."/>
        </authorList>
    </citation>
    <scope>NUCLEOTIDE SEQUENCE [LARGE SCALE GENOMIC DNA]</scope>
    <source>
        <strain evidence="3 4">JCM 13523</strain>
    </source>
</reference>
<dbReference type="PANTHER" id="PTHR43581">
    <property type="entry name" value="ATP/GTP PHOSPHATASE"/>
    <property type="match status" value="1"/>
</dbReference>